<gene>
    <name evidence="1" type="ORF">BGZ65_010809</name>
</gene>
<sequence>LVSTDTIDQAGTSLQQLASNIQPGMDQVIGCIEASVDEGKTVDGIKDMMENNEALEGADLRKLDAFLKNKDENKVLGNLYD</sequence>
<organism evidence="1 2">
    <name type="scientific">Modicella reniformis</name>
    <dbReference type="NCBI Taxonomy" id="1440133"/>
    <lineage>
        <taxon>Eukaryota</taxon>
        <taxon>Fungi</taxon>
        <taxon>Fungi incertae sedis</taxon>
        <taxon>Mucoromycota</taxon>
        <taxon>Mortierellomycotina</taxon>
        <taxon>Mortierellomycetes</taxon>
        <taxon>Mortierellales</taxon>
        <taxon>Mortierellaceae</taxon>
        <taxon>Modicella</taxon>
    </lineage>
</organism>
<accession>A0A9P6MDK2</accession>
<feature type="non-terminal residue" evidence="1">
    <location>
        <position position="1"/>
    </location>
</feature>
<proteinExistence type="predicted"/>
<name>A0A9P6MDK2_9FUNG</name>
<evidence type="ECO:0000313" key="2">
    <source>
        <dbReference type="Proteomes" id="UP000749646"/>
    </source>
</evidence>
<comment type="caution">
    <text evidence="1">The sequence shown here is derived from an EMBL/GenBank/DDBJ whole genome shotgun (WGS) entry which is preliminary data.</text>
</comment>
<evidence type="ECO:0000313" key="1">
    <source>
        <dbReference type="EMBL" id="KAF9993640.1"/>
    </source>
</evidence>
<dbReference type="EMBL" id="JAAAHW010001781">
    <property type="protein sequence ID" value="KAF9993640.1"/>
    <property type="molecule type" value="Genomic_DNA"/>
</dbReference>
<dbReference type="Proteomes" id="UP000749646">
    <property type="component" value="Unassembled WGS sequence"/>
</dbReference>
<dbReference type="AlphaFoldDB" id="A0A9P6MDK2"/>
<dbReference type="OrthoDB" id="2448402at2759"/>
<protein>
    <submittedName>
        <fullName evidence="1">Uncharacterized protein</fullName>
    </submittedName>
</protein>
<keyword evidence="2" id="KW-1185">Reference proteome</keyword>
<reference evidence="1" key="1">
    <citation type="journal article" date="2020" name="Fungal Divers.">
        <title>Resolving the Mortierellaceae phylogeny through synthesis of multi-gene phylogenetics and phylogenomics.</title>
        <authorList>
            <person name="Vandepol N."/>
            <person name="Liber J."/>
            <person name="Desiro A."/>
            <person name="Na H."/>
            <person name="Kennedy M."/>
            <person name="Barry K."/>
            <person name="Grigoriev I.V."/>
            <person name="Miller A.N."/>
            <person name="O'Donnell K."/>
            <person name="Stajich J.E."/>
            <person name="Bonito G."/>
        </authorList>
    </citation>
    <scope>NUCLEOTIDE SEQUENCE</scope>
    <source>
        <strain evidence="1">MES-2147</strain>
    </source>
</reference>